<dbReference type="InterPro" id="IPR035901">
    <property type="entry name" value="GIY-YIG_endonuc_sf"/>
</dbReference>
<dbReference type="InterPro" id="IPR000305">
    <property type="entry name" value="GIY-YIG_endonuc"/>
</dbReference>
<comment type="caution">
    <text evidence="3">The sequence shown here is derived from an EMBL/GenBank/DDBJ whole genome shotgun (WGS) entry which is preliminary data.</text>
</comment>
<dbReference type="EMBL" id="JAFKCZ010000013">
    <property type="protein sequence ID" value="MBN7798250.1"/>
    <property type="molecule type" value="Genomic_DNA"/>
</dbReference>
<evidence type="ECO:0000313" key="3">
    <source>
        <dbReference type="EMBL" id="MBN7798250.1"/>
    </source>
</evidence>
<dbReference type="AlphaFoldDB" id="A0A939DHK0"/>
<dbReference type="PANTHER" id="PTHR34477:SF1">
    <property type="entry name" value="UPF0213 PROTEIN YHBQ"/>
    <property type="match status" value="1"/>
</dbReference>
<accession>A0A939DHK0</accession>
<evidence type="ECO:0000256" key="1">
    <source>
        <dbReference type="ARBA" id="ARBA00007435"/>
    </source>
</evidence>
<evidence type="ECO:0000313" key="4">
    <source>
        <dbReference type="Proteomes" id="UP000664303"/>
    </source>
</evidence>
<dbReference type="SUPFAM" id="SSF82771">
    <property type="entry name" value="GIY-YIG endonuclease"/>
    <property type="match status" value="1"/>
</dbReference>
<reference evidence="3" key="1">
    <citation type="submission" date="2021-02" db="EMBL/GenBank/DDBJ databases">
        <title>PHA producing bacteria isolated from coastal sediment in Guangdong, Shenzhen.</title>
        <authorList>
            <person name="Zheng W."/>
            <person name="Yu S."/>
            <person name="Huang Y."/>
        </authorList>
    </citation>
    <scope>NUCLEOTIDE SEQUENCE</scope>
    <source>
        <strain evidence="3">TN14-10</strain>
    </source>
</reference>
<organism evidence="3 4">
    <name type="scientific">Parahaliea mediterranea</name>
    <dbReference type="NCBI Taxonomy" id="651086"/>
    <lineage>
        <taxon>Bacteria</taxon>
        <taxon>Pseudomonadati</taxon>
        <taxon>Pseudomonadota</taxon>
        <taxon>Gammaproteobacteria</taxon>
        <taxon>Cellvibrionales</taxon>
        <taxon>Halieaceae</taxon>
        <taxon>Parahaliea</taxon>
    </lineage>
</organism>
<dbReference type="CDD" id="cd10456">
    <property type="entry name" value="GIY-YIG_UPF0213"/>
    <property type="match status" value="1"/>
</dbReference>
<sequence length="79" mass="8634">MLECADGSLYTGIARDLERRLAQHNGELAGGPKYTRGRRPVSLCWREVAASRGEALRREAAIKRLTRGQKLALVAVAGD</sequence>
<dbReference type="InterPro" id="IPR050190">
    <property type="entry name" value="UPF0213_domain"/>
</dbReference>
<comment type="similarity">
    <text evidence="1">Belongs to the UPF0213 family.</text>
</comment>
<gene>
    <name evidence="3" type="ORF">JYP50_16695</name>
</gene>
<name>A0A939DHK0_9GAMM</name>
<dbReference type="PROSITE" id="PS50164">
    <property type="entry name" value="GIY_YIG"/>
    <property type="match status" value="1"/>
</dbReference>
<dbReference type="Proteomes" id="UP000664303">
    <property type="component" value="Unassembled WGS sequence"/>
</dbReference>
<evidence type="ECO:0000259" key="2">
    <source>
        <dbReference type="PROSITE" id="PS50164"/>
    </source>
</evidence>
<dbReference type="PANTHER" id="PTHR34477">
    <property type="entry name" value="UPF0213 PROTEIN YHBQ"/>
    <property type="match status" value="1"/>
</dbReference>
<keyword evidence="4" id="KW-1185">Reference proteome</keyword>
<proteinExistence type="inferred from homology"/>
<feature type="domain" description="GIY-YIG" evidence="2">
    <location>
        <begin position="1"/>
        <end position="72"/>
    </location>
</feature>
<dbReference type="Pfam" id="PF01541">
    <property type="entry name" value="GIY-YIG"/>
    <property type="match status" value="1"/>
</dbReference>
<dbReference type="Gene3D" id="3.40.1440.10">
    <property type="entry name" value="GIY-YIG endonuclease"/>
    <property type="match status" value="1"/>
</dbReference>
<protein>
    <submittedName>
        <fullName evidence="3">GIY-YIG nuclease family protein</fullName>
    </submittedName>
</protein>